<evidence type="ECO:0000256" key="1">
    <source>
        <dbReference type="ARBA" id="ARBA00022670"/>
    </source>
</evidence>
<dbReference type="InterPro" id="IPR011650">
    <property type="entry name" value="Peptidase_M20_dimer"/>
</dbReference>
<dbReference type="Proteomes" id="UP000320390">
    <property type="component" value="Chromosome"/>
</dbReference>
<evidence type="ECO:0000259" key="4">
    <source>
        <dbReference type="Pfam" id="PF07687"/>
    </source>
</evidence>
<feature type="domain" description="Peptidase M20 dimerisation" evidence="4">
    <location>
        <begin position="213"/>
        <end position="371"/>
    </location>
</feature>
<keyword evidence="3" id="KW-0378">Hydrolase</keyword>
<evidence type="ECO:0000256" key="3">
    <source>
        <dbReference type="ARBA" id="ARBA00022801"/>
    </source>
</evidence>
<dbReference type="Pfam" id="PF01546">
    <property type="entry name" value="Peptidase_M20"/>
    <property type="match status" value="1"/>
</dbReference>
<keyword evidence="6" id="KW-1185">Reference proteome</keyword>
<dbReference type="PANTHER" id="PTHR43270:SF4">
    <property type="entry name" value="CARNOSINE DIPEPTIDASE 2, ISOFORM A"/>
    <property type="match status" value="1"/>
</dbReference>
<reference evidence="5 6" key="1">
    <citation type="submission" date="2019-02" db="EMBL/GenBank/DDBJ databases">
        <title>Deep-cultivation of Planctomycetes and their phenomic and genomic characterization uncovers novel biology.</title>
        <authorList>
            <person name="Wiegand S."/>
            <person name="Jogler M."/>
            <person name="Boedeker C."/>
            <person name="Pinto D."/>
            <person name="Vollmers J."/>
            <person name="Rivas-Marin E."/>
            <person name="Kohn T."/>
            <person name="Peeters S.H."/>
            <person name="Heuer A."/>
            <person name="Rast P."/>
            <person name="Oberbeckmann S."/>
            <person name="Bunk B."/>
            <person name="Jeske O."/>
            <person name="Meyerdierks A."/>
            <person name="Storesund J.E."/>
            <person name="Kallscheuer N."/>
            <person name="Luecker S."/>
            <person name="Lage O.M."/>
            <person name="Pohl T."/>
            <person name="Merkel B.J."/>
            <person name="Hornburger P."/>
            <person name="Mueller R.-W."/>
            <person name="Bruemmer F."/>
            <person name="Labrenz M."/>
            <person name="Spormann A.M."/>
            <person name="Op den Camp H."/>
            <person name="Overmann J."/>
            <person name="Amann R."/>
            <person name="Jetten M.S.M."/>
            <person name="Mascher T."/>
            <person name="Medema M.H."/>
            <person name="Devos D.P."/>
            <person name="Kaster A.-K."/>
            <person name="Ovreas L."/>
            <person name="Rohde M."/>
            <person name="Galperin M.Y."/>
            <person name="Jogler C."/>
        </authorList>
    </citation>
    <scope>NUCLEOTIDE SEQUENCE [LARGE SCALE GENOMIC DNA]</scope>
    <source>
        <strain evidence="5 6">Poly30</strain>
    </source>
</reference>
<dbReference type="InterPro" id="IPR002933">
    <property type="entry name" value="Peptidase_M20"/>
</dbReference>
<keyword evidence="2" id="KW-0479">Metal-binding</keyword>
<dbReference type="GO" id="GO:0008233">
    <property type="term" value="F:peptidase activity"/>
    <property type="evidence" value="ECO:0007669"/>
    <property type="project" value="UniProtKB-KW"/>
</dbReference>
<dbReference type="RefSeq" id="WP_419191098.1">
    <property type="nucleotide sequence ID" value="NZ_CP036434.1"/>
</dbReference>
<organism evidence="5 6">
    <name type="scientific">Saltatorellus ferox</name>
    <dbReference type="NCBI Taxonomy" id="2528018"/>
    <lineage>
        <taxon>Bacteria</taxon>
        <taxon>Pseudomonadati</taxon>
        <taxon>Planctomycetota</taxon>
        <taxon>Planctomycetia</taxon>
        <taxon>Planctomycetia incertae sedis</taxon>
        <taxon>Saltatorellus</taxon>
    </lineage>
</organism>
<dbReference type="GO" id="GO:0046872">
    <property type="term" value="F:metal ion binding"/>
    <property type="evidence" value="ECO:0007669"/>
    <property type="project" value="UniProtKB-KW"/>
</dbReference>
<protein>
    <recommendedName>
        <fullName evidence="4">Peptidase M20 dimerisation domain-containing protein</fullName>
    </recommendedName>
</protein>
<dbReference type="EMBL" id="CP036434">
    <property type="protein sequence ID" value="QDV06084.1"/>
    <property type="molecule type" value="Genomic_DNA"/>
</dbReference>
<dbReference type="Pfam" id="PF07687">
    <property type="entry name" value="M20_dimer"/>
    <property type="match status" value="1"/>
</dbReference>
<dbReference type="InterPro" id="IPR051458">
    <property type="entry name" value="Cyt/Met_Dipeptidase"/>
</dbReference>
<proteinExistence type="predicted"/>
<dbReference type="Gene3D" id="3.30.70.360">
    <property type="match status" value="1"/>
</dbReference>
<evidence type="ECO:0000256" key="2">
    <source>
        <dbReference type="ARBA" id="ARBA00022723"/>
    </source>
</evidence>
<dbReference type="Gene3D" id="3.40.630.10">
    <property type="entry name" value="Zn peptidases"/>
    <property type="match status" value="1"/>
</dbReference>
<accession>A0A518EPR8</accession>
<name>A0A518EPR8_9BACT</name>
<evidence type="ECO:0000313" key="5">
    <source>
        <dbReference type="EMBL" id="QDV06084.1"/>
    </source>
</evidence>
<dbReference type="AlphaFoldDB" id="A0A518EPR8"/>
<dbReference type="GO" id="GO:0006508">
    <property type="term" value="P:proteolysis"/>
    <property type="evidence" value="ECO:0007669"/>
    <property type="project" value="UniProtKB-KW"/>
</dbReference>
<dbReference type="SUPFAM" id="SSF53187">
    <property type="entry name" value="Zn-dependent exopeptidases"/>
    <property type="match status" value="1"/>
</dbReference>
<dbReference type="PANTHER" id="PTHR43270">
    <property type="entry name" value="BETA-ALA-HIS DIPEPTIDASE"/>
    <property type="match status" value="1"/>
</dbReference>
<sequence>MTTATLDPRALMAHVQNNWKTSILPALSDFIQIPAKSPAFDKNWAANGFLNEAVELAAKWARARKLAGLEVEIVRLDGLTPTLLVEVPAFGEGASDATVLMYGHLDKQPEVTGWDANKGPWKPVVENGKLYGRGAADDGYAVFGSLGALEALQAEGVAHPRCVVLIETSEESGSPHLAAYVEHLSARIGTPSLVVCLDSGAGDYERMWLCTSLRGNVTGDLRISTVTEGIHSGDASGIVPSSFRVARQILDRIEDASTGEILVDELRADVPPDRRVQAEAAAEVLGEGVHNKYPFQAGTQPMGASNVERILARTWAPTLSVTGADGLPAIADAGNVLRPETALKLSFRLAPTTEPKAAMAALTKALTGDAPSHAKVTFENVDGATGWNAPPFAPWLDAAIQESSEAFFGKPAVSLGEGGTIPLMGLLGESFPEAQFVITGVLGPGSNAHGPNEFLHLAMAERLTACVAWIVAKV</sequence>
<evidence type="ECO:0000313" key="6">
    <source>
        <dbReference type="Proteomes" id="UP000320390"/>
    </source>
</evidence>
<gene>
    <name evidence="5" type="ORF">Poly30_15880</name>
</gene>
<keyword evidence="1" id="KW-0645">Protease</keyword>